<sequence length="208" mass="22779">MTGRGYVEQVNFALHLCDSEGAKATPPVFSGTYSGGRPASRVKGWIDGVYGSPVCLADGRQVHLAEEGIDRPLFARLGALIPPGGRLMLAYEAFHLDSPLLRQTAQALCRGAPPLATPMGQLLFYADCWLGVRDWYISEGGREGPRKLQGNKALDEAHRRQRAEEAVEQLLSFLDRTGSEDDPLIQDARRRGATIVRALLEQFVSVFA</sequence>
<evidence type="ECO:0008006" key="3">
    <source>
        <dbReference type="Google" id="ProtNLM"/>
    </source>
</evidence>
<dbReference type="InterPro" id="IPR016181">
    <property type="entry name" value="Acyl_CoA_acyltransferase"/>
</dbReference>
<comment type="caution">
    <text evidence="1">The sequence shown here is derived from an EMBL/GenBank/DDBJ whole genome shotgun (WGS) entry which is preliminary data.</text>
</comment>
<dbReference type="Gene3D" id="3.40.630.30">
    <property type="match status" value="1"/>
</dbReference>
<accession>A0A1F6CZK6</accession>
<name>A0A1F6CZK6_HANXR</name>
<dbReference type="SUPFAM" id="SSF55729">
    <property type="entry name" value="Acyl-CoA N-acyltransferases (Nat)"/>
    <property type="match status" value="1"/>
</dbReference>
<evidence type="ECO:0000313" key="2">
    <source>
        <dbReference type="Proteomes" id="UP000178606"/>
    </source>
</evidence>
<dbReference type="InterPro" id="IPR008304">
    <property type="entry name" value="UCP017998"/>
</dbReference>
<dbReference type="Proteomes" id="UP000178606">
    <property type="component" value="Unassembled WGS sequence"/>
</dbReference>
<reference evidence="1 2" key="1">
    <citation type="journal article" date="2016" name="Nat. Commun.">
        <title>Thousands of microbial genomes shed light on interconnected biogeochemical processes in an aquifer system.</title>
        <authorList>
            <person name="Anantharaman K."/>
            <person name="Brown C.T."/>
            <person name="Hug L.A."/>
            <person name="Sharon I."/>
            <person name="Castelle C.J."/>
            <person name="Probst A.J."/>
            <person name="Thomas B.C."/>
            <person name="Singh A."/>
            <person name="Wilkins M.J."/>
            <person name="Karaoz U."/>
            <person name="Brodie E.L."/>
            <person name="Williams K.H."/>
            <person name="Hubbard S.S."/>
            <person name="Banfield J.F."/>
        </authorList>
    </citation>
    <scope>NUCLEOTIDE SEQUENCE [LARGE SCALE GENOMIC DNA]</scope>
    <source>
        <strain evidence="2">RIFCSPLOWO2_12_FULL_64_10</strain>
    </source>
</reference>
<dbReference type="AlphaFoldDB" id="A0A1F6CZK6"/>
<proteinExistence type="predicted"/>
<gene>
    <name evidence="1" type="ORF">A3F84_17700</name>
</gene>
<protein>
    <recommendedName>
        <fullName evidence="3">DUF1122 domain-containing protein</fullName>
    </recommendedName>
</protein>
<dbReference type="Pfam" id="PF06557">
    <property type="entry name" value="DUF1122"/>
    <property type="match status" value="1"/>
</dbReference>
<evidence type="ECO:0000313" key="1">
    <source>
        <dbReference type="EMBL" id="OGG54606.1"/>
    </source>
</evidence>
<dbReference type="EMBL" id="MFKF01000100">
    <property type="protein sequence ID" value="OGG54606.1"/>
    <property type="molecule type" value="Genomic_DNA"/>
</dbReference>
<organism evidence="1 2">
    <name type="scientific">Handelsmanbacteria sp. (strain RIFCSPLOWO2_12_FULL_64_10)</name>
    <dbReference type="NCBI Taxonomy" id="1817868"/>
    <lineage>
        <taxon>Bacteria</taxon>
        <taxon>Candidatus Handelsmaniibacteriota</taxon>
    </lineage>
</organism>